<protein>
    <submittedName>
        <fullName evidence="1">Uncharacterized protein</fullName>
    </submittedName>
</protein>
<dbReference type="Proteomes" id="UP000004117">
    <property type="component" value="Unassembled WGS sequence"/>
</dbReference>
<proteinExistence type="predicted"/>
<dbReference type="EMBL" id="ALZR01000097">
    <property type="protein sequence ID" value="EJV14271.1"/>
    <property type="molecule type" value="Genomic_DNA"/>
</dbReference>
<gene>
    <name evidence="1" type="ORF">HMPREF1336_02752</name>
</gene>
<accession>A0AAV3GHZ0</accession>
<feature type="non-terminal residue" evidence="1">
    <location>
        <position position="48"/>
    </location>
</feature>
<reference evidence="1 2" key="1">
    <citation type="submission" date="2012-04" db="EMBL/GenBank/DDBJ databases">
        <authorList>
            <person name="Weinstock G."/>
            <person name="Sodergren E."/>
            <person name="Lobos E.A."/>
            <person name="Fulton L."/>
            <person name="Fulton R."/>
            <person name="Courtney L."/>
            <person name="Fronick C."/>
            <person name="O'Laughlin M."/>
            <person name="Godfrey J."/>
            <person name="Wilson R.M."/>
            <person name="Miner T."/>
            <person name="Farmer C."/>
            <person name="Delehaunty K."/>
            <person name="Cordes M."/>
            <person name="Minx P."/>
            <person name="Tomlinson C."/>
            <person name="Chen J."/>
            <person name="Wollam A."/>
            <person name="Pepin K.H."/>
            <person name="Bhonagiri V."/>
            <person name="Zhang X."/>
            <person name="Suruliraj S."/>
            <person name="Warren W."/>
            <person name="Mitreva M."/>
            <person name="Mardis E.R."/>
            <person name="Wilson R.K."/>
        </authorList>
    </citation>
    <scope>NUCLEOTIDE SEQUENCE [LARGE SCALE GENOMIC DNA]</scope>
    <source>
        <strain evidence="1 2">ERV63</strain>
    </source>
</reference>
<evidence type="ECO:0000313" key="1">
    <source>
        <dbReference type="EMBL" id="EJV14271.1"/>
    </source>
</evidence>
<evidence type="ECO:0000313" key="2">
    <source>
        <dbReference type="Proteomes" id="UP000004117"/>
    </source>
</evidence>
<organism evidence="1 2">
    <name type="scientific">Enterococcus faecalis ERV63</name>
    <dbReference type="NCBI Taxonomy" id="1134793"/>
    <lineage>
        <taxon>Bacteria</taxon>
        <taxon>Bacillati</taxon>
        <taxon>Bacillota</taxon>
        <taxon>Bacilli</taxon>
        <taxon>Lactobacillales</taxon>
        <taxon>Enterococcaceae</taxon>
        <taxon>Enterococcus</taxon>
    </lineage>
</organism>
<comment type="caution">
    <text evidence="1">The sequence shown here is derived from an EMBL/GenBank/DDBJ whole genome shotgun (WGS) entry which is preliminary data.</text>
</comment>
<dbReference type="AlphaFoldDB" id="A0AAV3GHZ0"/>
<name>A0AAV3GHZ0_ENTFL</name>
<sequence>MFCPLFDLPIINRNIYDLPGIMYQMDHGTSRNKFKKTTERGTKITLDF</sequence>